<feature type="non-terminal residue" evidence="2">
    <location>
        <position position="1"/>
    </location>
</feature>
<accession>A0A5J4QIA1</accession>
<comment type="caution">
    <text evidence="2">The sequence shown here is derived from an EMBL/GenBank/DDBJ whole genome shotgun (WGS) entry which is preliminary data.</text>
</comment>
<organism evidence="2">
    <name type="scientific">termite gut metagenome</name>
    <dbReference type="NCBI Taxonomy" id="433724"/>
    <lineage>
        <taxon>unclassified sequences</taxon>
        <taxon>metagenomes</taxon>
        <taxon>organismal metagenomes</taxon>
    </lineage>
</organism>
<evidence type="ECO:0000259" key="1">
    <source>
        <dbReference type="Pfam" id="PF13613"/>
    </source>
</evidence>
<sequence>RSSLPTVEDKLFFILVFMKTNPLQEHHAAGFGISQPKANMFILSHSKIGLQKKV</sequence>
<dbReference type="AlphaFoldDB" id="A0A5J4QIA1"/>
<dbReference type="InterPro" id="IPR027805">
    <property type="entry name" value="Transposase_HTH_dom"/>
</dbReference>
<dbReference type="EMBL" id="SNRY01003275">
    <property type="protein sequence ID" value="KAA6321567.1"/>
    <property type="molecule type" value="Genomic_DNA"/>
</dbReference>
<evidence type="ECO:0000313" key="2">
    <source>
        <dbReference type="EMBL" id="KAA6321567.1"/>
    </source>
</evidence>
<gene>
    <name evidence="2" type="ORF">EZS27_028796</name>
</gene>
<dbReference type="Pfam" id="PF13613">
    <property type="entry name" value="HTH_Tnp_4"/>
    <property type="match status" value="1"/>
</dbReference>
<proteinExistence type="predicted"/>
<reference evidence="2" key="1">
    <citation type="submission" date="2019-03" db="EMBL/GenBank/DDBJ databases">
        <title>Single cell metagenomics reveals metabolic interactions within the superorganism composed of flagellate Streblomastix strix and complex community of Bacteroidetes bacteria on its surface.</title>
        <authorList>
            <person name="Treitli S.C."/>
            <person name="Kolisko M."/>
            <person name="Husnik F."/>
            <person name="Keeling P."/>
            <person name="Hampl V."/>
        </authorList>
    </citation>
    <scope>NUCLEOTIDE SEQUENCE</scope>
    <source>
        <strain evidence="2">STM</strain>
    </source>
</reference>
<protein>
    <recommendedName>
        <fullName evidence="1">Transposase Helix-turn-helix domain-containing protein</fullName>
    </recommendedName>
</protein>
<feature type="domain" description="Transposase Helix-turn-helix" evidence="1">
    <location>
        <begin position="3"/>
        <end position="39"/>
    </location>
</feature>
<name>A0A5J4QIA1_9ZZZZ</name>